<sequence length="266" mass="26818">MSNMGQFGSRRSLVSPVMPTGEVVATYATYAEAQAAVDVLAKADFPVRQLSIVGNDLKTVERVTGKLSYGRVALGGAASGAWLGIFFGLLFFIFSPTGSSLPFVFAAVLIGAGFGMLFGLVSYALNRRRRDFTSTMQVIATNYQVIVENALVNRARNVLAGQGEASSETAAVPHPSDPPRAFVAPSHQQGAYGESAEPDADADTGAAPSGTDEAGNDPSGATPSGTDAGTDTETDAGTGTGTDAGASGTSPSGTTPAGPSAPGASS</sequence>
<keyword evidence="5" id="KW-1185">Reference proteome</keyword>
<dbReference type="Proteomes" id="UP001501803">
    <property type="component" value="Unassembled WGS sequence"/>
</dbReference>
<dbReference type="RefSeq" id="WP_345063926.1">
    <property type="nucleotide sequence ID" value="NZ_BAABCN010000002.1"/>
</dbReference>
<evidence type="ECO:0000313" key="4">
    <source>
        <dbReference type="EMBL" id="GAA3872368.1"/>
    </source>
</evidence>
<protein>
    <recommendedName>
        <fullName evidence="3">General stress protein 17M-like domain-containing protein</fullName>
    </recommendedName>
</protein>
<proteinExistence type="predicted"/>
<keyword evidence="2" id="KW-0472">Membrane</keyword>
<name>A0ABP7KBV7_9MICO</name>
<evidence type="ECO:0000313" key="5">
    <source>
        <dbReference type="Proteomes" id="UP001501803"/>
    </source>
</evidence>
<feature type="transmembrane region" description="Helical" evidence="2">
    <location>
        <begin position="100"/>
        <end position="125"/>
    </location>
</feature>
<comment type="caution">
    <text evidence="4">The sequence shown here is derived from an EMBL/GenBank/DDBJ whole genome shotgun (WGS) entry which is preliminary data.</text>
</comment>
<dbReference type="EMBL" id="BAABCN010000002">
    <property type="protein sequence ID" value="GAA3872368.1"/>
    <property type="molecule type" value="Genomic_DNA"/>
</dbReference>
<reference evidence="5" key="1">
    <citation type="journal article" date="2019" name="Int. J. Syst. Evol. Microbiol.">
        <title>The Global Catalogue of Microorganisms (GCM) 10K type strain sequencing project: providing services to taxonomists for standard genome sequencing and annotation.</title>
        <authorList>
            <consortium name="The Broad Institute Genomics Platform"/>
            <consortium name="The Broad Institute Genome Sequencing Center for Infectious Disease"/>
            <person name="Wu L."/>
            <person name="Ma J."/>
        </authorList>
    </citation>
    <scope>NUCLEOTIDE SEQUENCE [LARGE SCALE GENOMIC DNA]</scope>
    <source>
        <strain evidence="5">JCM 17021</strain>
    </source>
</reference>
<feature type="transmembrane region" description="Helical" evidence="2">
    <location>
        <begin position="72"/>
        <end position="94"/>
    </location>
</feature>
<evidence type="ECO:0000256" key="2">
    <source>
        <dbReference type="SAM" id="Phobius"/>
    </source>
</evidence>
<keyword evidence="2" id="KW-0812">Transmembrane</keyword>
<keyword evidence="2" id="KW-1133">Transmembrane helix</keyword>
<organism evidence="4 5">
    <name type="scientific">Leifsonia kafniensis</name>
    <dbReference type="NCBI Taxonomy" id="475957"/>
    <lineage>
        <taxon>Bacteria</taxon>
        <taxon>Bacillati</taxon>
        <taxon>Actinomycetota</taxon>
        <taxon>Actinomycetes</taxon>
        <taxon>Micrococcales</taxon>
        <taxon>Microbacteriaceae</taxon>
        <taxon>Leifsonia</taxon>
    </lineage>
</organism>
<dbReference type="Pfam" id="PF11181">
    <property type="entry name" value="YflT"/>
    <property type="match status" value="1"/>
</dbReference>
<feature type="region of interest" description="Disordered" evidence="1">
    <location>
        <begin position="165"/>
        <end position="266"/>
    </location>
</feature>
<feature type="compositionally biased region" description="Low complexity" evidence="1">
    <location>
        <begin position="224"/>
        <end position="266"/>
    </location>
</feature>
<evidence type="ECO:0000256" key="1">
    <source>
        <dbReference type="SAM" id="MobiDB-lite"/>
    </source>
</evidence>
<gene>
    <name evidence="4" type="ORF">GCM10022381_14290</name>
</gene>
<feature type="domain" description="General stress protein 17M-like" evidence="3">
    <location>
        <begin position="22"/>
        <end position="111"/>
    </location>
</feature>
<dbReference type="InterPro" id="IPR025889">
    <property type="entry name" value="GSP17M-like_dom"/>
</dbReference>
<evidence type="ECO:0000259" key="3">
    <source>
        <dbReference type="Pfam" id="PF11181"/>
    </source>
</evidence>
<accession>A0ABP7KBV7</accession>